<comment type="caution">
    <text evidence="2">The sequence shown here is derived from an EMBL/GenBank/DDBJ whole genome shotgun (WGS) entry which is preliminary data.</text>
</comment>
<sequence>MFIEIVIISIFIAFLRGGKLNNLTYVRIKGIGFMIFGQMIYSISIRYIANTNNEISKFLFSNFTIIIIISFGLILCGLYKNKNISGIKISMIGITLNLIPTITNGGRMPVSKNALLKLNMIDQLKILQEDIVITHTLITNSTKFKFLSDIIPVKYFLPKVISIGDIVLSIGIFLMIQKFMTSKDVLQ</sequence>
<dbReference type="Proteomes" id="UP000298381">
    <property type="component" value="Unassembled WGS sequence"/>
</dbReference>
<reference evidence="2 3" key="1">
    <citation type="submission" date="2019-03" db="EMBL/GenBank/DDBJ databases">
        <title>Draft genome sequence data and analysis of a Fermenting Bacterium, Soehngenia longevitae strain 1933PT, isolated from petroleum reservoir in Azerbaijan.</title>
        <authorList>
            <person name="Grouzdev D.S."/>
            <person name="Bidzhieva S.K."/>
            <person name="Sokolova D.S."/>
            <person name="Tourova T.P."/>
            <person name="Poltaraus A.B."/>
            <person name="Nazina T.N."/>
        </authorList>
    </citation>
    <scope>NUCLEOTIDE SEQUENCE [LARGE SCALE GENOMIC DNA]</scope>
    <source>
        <strain evidence="2 3">1933P</strain>
    </source>
</reference>
<keyword evidence="1" id="KW-0812">Transmembrane</keyword>
<evidence type="ECO:0000256" key="1">
    <source>
        <dbReference type="SAM" id="Phobius"/>
    </source>
</evidence>
<feature type="transmembrane region" description="Helical" evidence="1">
    <location>
        <begin position="55"/>
        <end position="79"/>
    </location>
</feature>
<proteinExistence type="predicted"/>
<dbReference type="RefSeq" id="WP_167792057.1">
    <property type="nucleotide sequence ID" value="NZ_SRIB01000003.1"/>
</dbReference>
<evidence type="ECO:0000313" key="2">
    <source>
        <dbReference type="EMBL" id="TFZ41054.1"/>
    </source>
</evidence>
<dbReference type="InterPro" id="IPR035168">
    <property type="entry name" value="DUF5317"/>
</dbReference>
<dbReference type="Pfam" id="PF17248">
    <property type="entry name" value="DUF5317"/>
    <property type="match status" value="1"/>
</dbReference>
<protein>
    <recommendedName>
        <fullName evidence="4">DUF5317 domain-containing protein</fullName>
    </recommendedName>
</protein>
<evidence type="ECO:0008006" key="4">
    <source>
        <dbReference type="Google" id="ProtNLM"/>
    </source>
</evidence>
<evidence type="ECO:0000313" key="3">
    <source>
        <dbReference type="Proteomes" id="UP000298381"/>
    </source>
</evidence>
<feature type="transmembrane region" description="Helical" evidence="1">
    <location>
        <begin position="155"/>
        <end position="176"/>
    </location>
</feature>
<keyword evidence="1" id="KW-0472">Membrane</keyword>
<dbReference type="AlphaFoldDB" id="A0A4Z0D820"/>
<keyword evidence="3" id="KW-1185">Reference proteome</keyword>
<gene>
    <name evidence="2" type="ORF">E4100_02865</name>
</gene>
<keyword evidence="1" id="KW-1133">Transmembrane helix</keyword>
<feature type="transmembrane region" description="Helical" evidence="1">
    <location>
        <begin position="30"/>
        <end position="49"/>
    </location>
</feature>
<organism evidence="2 3">
    <name type="scientific">Soehngenia longivitae</name>
    <dbReference type="NCBI Taxonomy" id="2562294"/>
    <lineage>
        <taxon>Bacteria</taxon>
        <taxon>Bacillati</taxon>
        <taxon>Bacillota</taxon>
        <taxon>Tissierellia</taxon>
        <taxon>Tissierellales</taxon>
        <taxon>Tissierellaceae</taxon>
        <taxon>Soehngenia</taxon>
    </lineage>
</organism>
<accession>A0A4Z0D820</accession>
<dbReference type="EMBL" id="SRIB01000003">
    <property type="protein sequence ID" value="TFZ41054.1"/>
    <property type="molecule type" value="Genomic_DNA"/>
</dbReference>
<name>A0A4Z0D820_9FIRM</name>